<evidence type="ECO:0000256" key="11">
    <source>
        <dbReference type="SAM" id="Phobius"/>
    </source>
</evidence>
<feature type="transmembrane region" description="Helical" evidence="11">
    <location>
        <begin position="831"/>
        <end position="854"/>
    </location>
</feature>
<dbReference type="PRINTS" id="PR01333">
    <property type="entry name" value="2POREKCHANEL"/>
</dbReference>
<feature type="compositionally biased region" description="Polar residues" evidence="10">
    <location>
        <begin position="486"/>
        <end position="510"/>
    </location>
</feature>
<evidence type="ECO:0000256" key="10">
    <source>
        <dbReference type="SAM" id="MobiDB-lite"/>
    </source>
</evidence>
<evidence type="ECO:0000256" key="4">
    <source>
        <dbReference type="ARBA" id="ARBA00022989"/>
    </source>
</evidence>
<feature type="transmembrane region" description="Helical" evidence="11">
    <location>
        <begin position="886"/>
        <end position="909"/>
    </location>
</feature>
<keyword evidence="9" id="KW-0175">Coiled coil</keyword>
<comment type="subcellular location">
    <subcellularLocation>
        <location evidence="1">Membrane</location>
        <topology evidence="1">Multi-pass membrane protein</topology>
    </subcellularLocation>
</comment>
<sequence>MSLNTPIANSRNQRPRVTLRIPEQNAYQENILQENQQQQPRPHSPFIMSATTSGVPSQGQPNWPNPIVQQLYSQRAGDFVFRQFEGLNRFTKGGLSVGEKSVVYIYAKFRAWSPLLALLYSWHSKDNELWLGSFRKELGEYEKLLYDAYAKGQFDNAELKKTWTFFNSMFFCGTIYTTIGCEKMEKEGGSPSLRRRVTRNTRESTPEPLHKDIKIKTKSKENNKANDSKYIVRGILNVGPPSPAGSVSSSSSSSGGNAGKNGGSGSQAYRAKILSKKEKSMAQSIHRSQSTSRQTASCQTNSDIFSYLRRAKRSLSAPRKREGSTDSGKSLTPQMQEMKISMLERENYTLSNKTDDNDEKNVLLDQNLRRFEEERRQFEREKLKFLEDKRELDRLRLQRFERYKRELEAKRIGLKPNYDIDNPYDYMIARKVVIDYKMNEKLMAAAAATQDSGSESEPDITVVENVPKDETIEEDLSTCKVILTDDNGQSNSNTITLPEVSDQSTLSKNHLNGKDLPNGTEKSSDQKSSTDGNEVKMDEMKLERVEFDEKSPMKLWPFIKLLARESRQIWSIHKRLHPSEWRCIKSEISKCLSELVLLMTFCGMGGLVFRYYEGNYEMMNKTGVKRVKRDFIDQLWLSSHNLREEDWKSMARTRLRKFEEELQSAIESGMKSYSGHRTWNFVNGVLYCLDLSTTIGYGHISPVTVEGRIFTMVYAIIGIPVFLILLADFGKLFTRVIKFVWVFVRRLYYTGSCRKVRKTVPTQDVMRGLNVMYDFMRRPSLAFMDPSVMANLQQQHPLDPTSPSLSIPKPNESPMTPLPENLQNYEIDDEFNLPISVAIIMLLTYMLFGAAIYCSWEDWNFFEAFYFVFVSISTIGFGDLVPTHPIYMMASIIYLIFGLALTSMCINVVQVKLSDHFRQASSKIIGAHIAEAVSQSSAPHSPTELQSVHSNNSFDNNGTSLPTNDTSTMTADKNTVNTNSRML</sequence>
<protein>
    <submittedName>
        <fullName evidence="13">CLUMA_CG021285, isoform A</fullName>
    </submittedName>
</protein>
<dbReference type="GO" id="GO:0005886">
    <property type="term" value="C:plasma membrane"/>
    <property type="evidence" value="ECO:0007669"/>
    <property type="project" value="TreeGrafter"/>
</dbReference>
<dbReference type="STRING" id="568069.A0A1J1JBQ4"/>
<evidence type="ECO:0000313" key="13">
    <source>
        <dbReference type="EMBL" id="CRL08505.1"/>
    </source>
</evidence>
<feature type="compositionally biased region" description="Gly residues" evidence="10">
    <location>
        <begin position="256"/>
        <end position="265"/>
    </location>
</feature>
<evidence type="ECO:0000256" key="5">
    <source>
        <dbReference type="ARBA" id="ARBA00023065"/>
    </source>
</evidence>
<keyword evidence="4 11" id="KW-1133">Transmembrane helix</keyword>
<keyword evidence="7 8" id="KW-0407">Ion channel</keyword>
<evidence type="ECO:0000256" key="7">
    <source>
        <dbReference type="ARBA" id="ARBA00023303"/>
    </source>
</evidence>
<accession>A0A1J1JBQ4</accession>
<feature type="transmembrane region" description="Helical" evidence="11">
    <location>
        <begin position="592"/>
        <end position="612"/>
    </location>
</feature>
<feature type="region of interest" description="Disordered" evidence="10">
    <location>
        <begin position="311"/>
        <end position="334"/>
    </location>
</feature>
<name>A0A1J1JBQ4_9DIPT</name>
<dbReference type="Gene3D" id="1.10.287.70">
    <property type="match status" value="2"/>
</dbReference>
<dbReference type="GO" id="GO:0022841">
    <property type="term" value="F:potassium ion leak channel activity"/>
    <property type="evidence" value="ECO:0007669"/>
    <property type="project" value="TreeGrafter"/>
</dbReference>
<dbReference type="SUPFAM" id="SSF81324">
    <property type="entry name" value="Voltage-gated potassium channels"/>
    <property type="match status" value="2"/>
</dbReference>
<feature type="region of interest" description="Disordered" evidence="10">
    <location>
        <begin position="939"/>
        <end position="983"/>
    </location>
</feature>
<evidence type="ECO:0000256" key="9">
    <source>
        <dbReference type="SAM" id="Coils"/>
    </source>
</evidence>
<dbReference type="Proteomes" id="UP000183832">
    <property type="component" value="Unassembled WGS sequence"/>
</dbReference>
<proteinExistence type="inferred from homology"/>
<evidence type="ECO:0000313" key="14">
    <source>
        <dbReference type="Proteomes" id="UP000183832"/>
    </source>
</evidence>
<feature type="compositionally biased region" description="Polar residues" evidence="10">
    <location>
        <begin position="49"/>
        <end position="61"/>
    </location>
</feature>
<evidence type="ECO:0000259" key="12">
    <source>
        <dbReference type="Pfam" id="PF07885"/>
    </source>
</evidence>
<keyword evidence="2 8" id="KW-0813">Transport</keyword>
<dbReference type="InterPro" id="IPR013099">
    <property type="entry name" value="K_chnl_dom"/>
</dbReference>
<feature type="compositionally biased region" description="Basic and acidic residues" evidence="10">
    <location>
        <begin position="200"/>
        <end position="227"/>
    </location>
</feature>
<feature type="domain" description="Potassium channel" evidence="12">
    <location>
        <begin position="677"/>
        <end position="734"/>
    </location>
</feature>
<feature type="transmembrane region" description="Helical" evidence="11">
    <location>
        <begin position="709"/>
        <end position="727"/>
    </location>
</feature>
<dbReference type="EMBL" id="CVRI01000075">
    <property type="protein sequence ID" value="CRL08505.1"/>
    <property type="molecule type" value="Genomic_DNA"/>
</dbReference>
<feature type="compositionally biased region" description="Polar residues" evidence="10">
    <location>
        <begin position="281"/>
        <end position="299"/>
    </location>
</feature>
<dbReference type="PANTHER" id="PTHR11003">
    <property type="entry name" value="POTASSIUM CHANNEL, SUBFAMILY K"/>
    <property type="match status" value="1"/>
</dbReference>
<feature type="compositionally biased region" description="Low complexity" evidence="10">
    <location>
        <begin position="244"/>
        <end position="255"/>
    </location>
</feature>
<dbReference type="GO" id="GO:0030322">
    <property type="term" value="P:stabilization of membrane potential"/>
    <property type="evidence" value="ECO:0007669"/>
    <property type="project" value="TreeGrafter"/>
</dbReference>
<feature type="region of interest" description="Disordered" evidence="10">
    <location>
        <begin position="185"/>
        <end position="299"/>
    </location>
</feature>
<evidence type="ECO:0000256" key="8">
    <source>
        <dbReference type="RuleBase" id="RU003857"/>
    </source>
</evidence>
<keyword evidence="3 8" id="KW-0812">Transmembrane</keyword>
<keyword evidence="6 11" id="KW-0472">Membrane</keyword>
<feature type="coiled-coil region" evidence="9">
    <location>
        <begin position="361"/>
        <end position="389"/>
    </location>
</feature>
<feature type="domain" description="Potassium channel" evidence="12">
    <location>
        <begin position="840"/>
        <end position="913"/>
    </location>
</feature>
<dbReference type="AlphaFoldDB" id="A0A1J1JBQ4"/>
<evidence type="ECO:0000256" key="2">
    <source>
        <dbReference type="ARBA" id="ARBA00022448"/>
    </source>
</evidence>
<feature type="region of interest" description="Disordered" evidence="10">
    <location>
        <begin position="34"/>
        <end position="61"/>
    </location>
</feature>
<evidence type="ECO:0000256" key="1">
    <source>
        <dbReference type="ARBA" id="ARBA00004141"/>
    </source>
</evidence>
<evidence type="ECO:0000256" key="3">
    <source>
        <dbReference type="ARBA" id="ARBA00022692"/>
    </source>
</evidence>
<organism evidence="13 14">
    <name type="scientific">Clunio marinus</name>
    <dbReference type="NCBI Taxonomy" id="568069"/>
    <lineage>
        <taxon>Eukaryota</taxon>
        <taxon>Metazoa</taxon>
        <taxon>Ecdysozoa</taxon>
        <taxon>Arthropoda</taxon>
        <taxon>Hexapoda</taxon>
        <taxon>Insecta</taxon>
        <taxon>Pterygota</taxon>
        <taxon>Neoptera</taxon>
        <taxon>Endopterygota</taxon>
        <taxon>Diptera</taxon>
        <taxon>Nematocera</taxon>
        <taxon>Chironomoidea</taxon>
        <taxon>Chironomidae</taxon>
        <taxon>Clunio</taxon>
    </lineage>
</organism>
<dbReference type="GO" id="GO:0015271">
    <property type="term" value="F:outward rectifier potassium channel activity"/>
    <property type="evidence" value="ECO:0007669"/>
    <property type="project" value="TreeGrafter"/>
</dbReference>
<reference evidence="13 14" key="1">
    <citation type="submission" date="2015-04" db="EMBL/GenBank/DDBJ databases">
        <authorList>
            <person name="Syromyatnikov M.Y."/>
            <person name="Popov V.N."/>
        </authorList>
    </citation>
    <scope>NUCLEOTIDE SEQUENCE [LARGE SCALE GENOMIC DNA]</scope>
</reference>
<dbReference type="Pfam" id="PF07885">
    <property type="entry name" value="Ion_trans_2"/>
    <property type="match status" value="2"/>
</dbReference>
<dbReference type="InterPro" id="IPR003280">
    <property type="entry name" value="2pore_dom_K_chnl"/>
</dbReference>
<feature type="region of interest" description="Disordered" evidence="10">
    <location>
        <begin position="484"/>
        <end position="537"/>
    </location>
</feature>
<comment type="similarity">
    <text evidence="8">Belongs to the two pore domain potassium channel (TC 1.A.1.8) family.</text>
</comment>
<dbReference type="OrthoDB" id="297496at2759"/>
<keyword evidence="5 8" id="KW-0406">Ion transport</keyword>
<evidence type="ECO:0000256" key="6">
    <source>
        <dbReference type="ARBA" id="ARBA00023136"/>
    </source>
</evidence>
<gene>
    <name evidence="13" type="ORF">CLUMA_CG021285</name>
</gene>
<feature type="compositionally biased region" description="Polar residues" evidence="10">
    <location>
        <begin position="325"/>
        <end position="334"/>
    </location>
</feature>
<dbReference type="PANTHER" id="PTHR11003:SF335">
    <property type="entry name" value="POTASSIUM CHANNEL DOMAIN-CONTAINING PROTEIN"/>
    <property type="match status" value="1"/>
</dbReference>
<keyword evidence="14" id="KW-1185">Reference proteome</keyword>